<reference evidence="25" key="1">
    <citation type="submission" date="2022-12" db="EMBL/GenBank/DDBJ databases">
        <title>Genome assemblies of Blomia tropicalis.</title>
        <authorList>
            <person name="Cui Y."/>
        </authorList>
    </citation>
    <scope>NUCLEOTIDE SEQUENCE</scope>
    <source>
        <tissue evidence="25">Adult mites</tissue>
    </source>
</reference>
<dbReference type="SMART" id="SM00148">
    <property type="entry name" value="PLCXc"/>
    <property type="match status" value="1"/>
</dbReference>
<dbReference type="GO" id="GO:0032587">
    <property type="term" value="C:ruffle membrane"/>
    <property type="evidence" value="ECO:0007669"/>
    <property type="project" value="TreeGrafter"/>
</dbReference>
<feature type="domain" description="C2" evidence="23">
    <location>
        <begin position="1204"/>
        <end position="1328"/>
    </location>
</feature>
<dbReference type="InterPro" id="IPR001192">
    <property type="entry name" value="PI-PLC_fam"/>
</dbReference>
<dbReference type="Pfam" id="PF00018">
    <property type="entry name" value="SH3_1"/>
    <property type="match status" value="1"/>
</dbReference>
<evidence type="ECO:0000256" key="5">
    <source>
        <dbReference type="ARBA" id="ARBA00022723"/>
    </source>
</evidence>
<feature type="domain" description="PH" evidence="22">
    <location>
        <begin position="558"/>
        <end position="614"/>
    </location>
</feature>
<keyword evidence="4 17" id="KW-0728">SH3 domain</keyword>
<evidence type="ECO:0000256" key="8">
    <source>
        <dbReference type="ARBA" id="ARBA00022837"/>
    </source>
</evidence>
<dbReference type="Gene3D" id="2.30.30.40">
    <property type="entry name" value="SH3 Domains"/>
    <property type="match status" value="1"/>
</dbReference>
<evidence type="ECO:0000256" key="1">
    <source>
        <dbReference type="ARBA" id="ARBA00000110"/>
    </source>
</evidence>
<keyword evidence="9" id="KW-0460">Magnesium</keyword>
<evidence type="ECO:0000256" key="19">
    <source>
        <dbReference type="SAM" id="MobiDB-lite"/>
    </source>
</evidence>
<dbReference type="GO" id="GO:0016829">
    <property type="term" value="F:lyase activity"/>
    <property type="evidence" value="ECO:0007669"/>
    <property type="project" value="UniProtKB-KW"/>
</dbReference>
<evidence type="ECO:0000313" key="25">
    <source>
        <dbReference type="EMBL" id="KAJ6217589.1"/>
    </source>
</evidence>
<keyword evidence="13" id="KW-1015">Disulfide bond</keyword>
<dbReference type="Pfam" id="PF00388">
    <property type="entry name" value="PI-PLC-X"/>
    <property type="match status" value="1"/>
</dbReference>
<dbReference type="FunFam" id="3.30.505.10:FF:000011">
    <property type="entry name" value="1-phosphatidylinositol 4,5-bisphosphate phosphodiesterase gamma"/>
    <property type="match status" value="1"/>
</dbReference>
<dbReference type="Gene3D" id="3.20.20.190">
    <property type="entry name" value="Phosphatidylinositol (PI) phosphodiesterase"/>
    <property type="match status" value="2"/>
</dbReference>
<keyword evidence="5" id="KW-0479">Metal-binding</keyword>
<evidence type="ECO:0000256" key="12">
    <source>
        <dbReference type="ARBA" id="ARBA00023098"/>
    </source>
</evidence>
<dbReference type="InterPro" id="IPR035892">
    <property type="entry name" value="C2_domain_sf"/>
</dbReference>
<dbReference type="PRINTS" id="PR00390">
    <property type="entry name" value="PHPHLIPASEC"/>
</dbReference>
<dbReference type="GO" id="GO:0004435">
    <property type="term" value="F:phosphatidylinositol-4,5-bisphosphate phospholipase C activity"/>
    <property type="evidence" value="ECO:0007669"/>
    <property type="project" value="UniProtKB-EC"/>
</dbReference>
<dbReference type="InterPro" id="IPR017946">
    <property type="entry name" value="PLC-like_Pdiesterase_TIM-brl"/>
</dbReference>
<sequence length="1351" mass="154871">MSTKNSINVSISQNVKLSQASKELETILQRLEHGTTLNRFYRKSNKLERRFFRTRLDTRQLIWFPEGSNINCRNICSLDLREIKEIRIGPKQKWLDSLLSTPNNGNLNDLTNNGQSISTNGNIVKKWEKYERSQCFVIFYGISFNLKTLTCAASSPNECEQWVRGLRFLSSDSLRVPYEQQMDIWLRKELCQLPDPSNITNDGEIRMKDLKAFLYRNSYKLPSVKLKQLFAQVDIEKSGSLSWKKFKQSFYERILFDERIIEHFSTYMISAPNSNGTSCGWEGRISYAELRRFLTVEQHEHLSPHYVNEKTIEDHQETINAVDQSNGQPRPLFRLHSLLKTFFCENSPRINSSEPYLAAHEFVSFLFSKTNELWDSAKYSSIHQNMDRPLTHYWIASSHNTYLTGDQIRSVSSVDCYARALRMGCRCIEIDCWDGSDGKPVIYHGHTLTSKIRFLDVIKTINEHAFVTSEYPVILSVENHCNLAQQRYMASVFKEVFGDVLLTQPLEKNGTEMPSPNQLRRKIIIKHKKLPDDTQESPPAPPSPTEFSADINDLDVSKSIKNGILYMETKPNEWKPYYFVLSARNSLYYFENNDNLNVIESQNSGNTSTLLLEEDDEEQPLISRQTNGTQTMGDIISSTLVTNATSLADLSNSSNSEELHFDEPWFHGHITGNGLKGRKEAERRIEAHVGKIDGCFLVRDSDSFIGDYSLSFWKGGQVHHARIRQKRLCNGRLKYYLVEPLMFDTLYYLVTYYQSNPVKAGNISQCLTDPVPPTTSYADKDWYVDTFTREEADNLLRRVSFDGAFLVRRKVTDPTSGQDTYLISFRAKGKIVHCRIRREGRLYLLFCHHRKFENIADLITYYQKNALYQGVRLKTPINQKNIDEIGAENPYDTESSYLYASLDGSIGPITVKALYDYNAQRFDELSFCKHAIITNVVKPRSNQGHEFGWWKGDYGGKRQQWFPANFVQEISAISTTDSSTAPNGYEFPSRGSLSLIGANVSLVNFPKIANQSLPFEPNFSILIQLSNSSSTEVLKMVGCDQDLHEWALKLQESCTTFSTNVPLPISTKSCSKKSSNDIEKNFKIAQELSNLIIYCRSVTFAPDRVGNFTEMCSFPETKLDKWLSATTCGFMLNFNTHQFTRVYPKGSRLDSSNYDPIRMWNIGVQMAAINYQTDDRAMQLNHAKFALQNGACGYVLKPKVMFEKWFSPYLNGGISEVVQSWSVTVWLISARHLTKSRGRGGVISPFVEIELVGTEYDNMKHRSPTITDNGLNPYWNESYRFEVACPELAFIRFVVYDEDVFGEPQFVGQATYPLPTIRRGFRSVRLCNEHSEELEMAAILVQIDIKSSINS</sequence>
<evidence type="ECO:0000259" key="21">
    <source>
        <dbReference type="PROSITE" id="PS50002"/>
    </source>
</evidence>
<keyword evidence="15" id="KW-0456">Lyase</keyword>
<dbReference type="GO" id="GO:0048468">
    <property type="term" value="P:cell development"/>
    <property type="evidence" value="ECO:0007669"/>
    <property type="project" value="UniProtKB-ARBA"/>
</dbReference>
<evidence type="ECO:0000256" key="17">
    <source>
        <dbReference type="PROSITE-ProRule" id="PRU00192"/>
    </source>
</evidence>
<dbReference type="CDD" id="cd11825">
    <property type="entry name" value="SH3_PLCgamma"/>
    <property type="match status" value="1"/>
</dbReference>
<evidence type="ECO:0000259" key="23">
    <source>
        <dbReference type="PROSITE" id="PS50004"/>
    </source>
</evidence>
<evidence type="ECO:0000259" key="20">
    <source>
        <dbReference type="PROSITE" id="PS50001"/>
    </source>
</evidence>
<dbReference type="InterPro" id="IPR011992">
    <property type="entry name" value="EF-hand-dom_pair"/>
</dbReference>
<dbReference type="SUPFAM" id="SSF55550">
    <property type="entry name" value="SH2 domain"/>
    <property type="match status" value="2"/>
</dbReference>
<dbReference type="Pfam" id="PF00387">
    <property type="entry name" value="PI-PLC-Y"/>
    <property type="match status" value="1"/>
</dbReference>
<gene>
    <name evidence="25" type="ORF">RDWZM_008746</name>
</gene>
<dbReference type="InterPro" id="IPR057061">
    <property type="entry name" value="PLCG_EF-hand_2"/>
</dbReference>
<dbReference type="InterPro" id="IPR001711">
    <property type="entry name" value="PLipase_C_Pinositol-sp_Y"/>
</dbReference>
<evidence type="ECO:0000313" key="26">
    <source>
        <dbReference type="Proteomes" id="UP001142055"/>
    </source>
</evidence>
<dbReference type="SMART" id="SM00252">
    <property type="entry name" value="SH2"/>
    <property type="match status" value="2"/>
</dbReference>
<evidence type="ECO:0000256" key="7">
    <source>
        <dbReference type="ARBA" id="ARBA00022801"/>
    </source>
</evidence>
<dbReference type="CDD" id="cd08592">
    <property type="entry name" value="PI-PLCc_gamma"/>
    <property type="match status" value="1"/>
</dbReference>
<evidence type="ECO:0000256" key="9">
    <source>
        <dbReference type="ARBA" id="ARBA00022842"/>
    </source>
</evidence>
<evidence type="ECO:0000259" key="24">
    <source>
        <dbReference type="PROSITE" id="PS50008"/>
    </source>
</evidence>
<comment type="caution">
    <text evidence="25">The sequence shown here is derived from an EMBL/GenBank/DDBJ whole genome shotgun (WGS) entry which is preliminary data.</text>
</comment>
<dbReference type="SUPFAM" id="SSF49562">
    <property type="entry name" value="C2 domain (Calcium/lipid-binding domain, CaLB)"/>
    <property type="match status" value="1"/>
</dbReference>
<dbReference type="PANTHER" id="PTHR10336:SF159">
    <property type="entry name" value="1-PHOSPHATIDYLINOSITOL 4,5-BISPHOSPHATE PHOSPHODIESTERASE GAMMA"/>
    <property type="match status" value="1"/>
</dbReference>
<dbReference type="PROSITE" id="PS50003">
    <property type="entry name" value="PH_DOMAIN"/>
    <property type="match status" value="1"/>
</dbReference>
<evidence type="ECO:0000256" key="10">
    <source>
        <dbReference type="ARBA" id="ARBA00022963"/>
    </source>
</evidence>
<feature type="region of interest" description="Disordered" evidence="19">
    <location>
        <begin position="528"/>
        <end position="551"/>
    </location>
</feature>
<dbReference type="PROSITE" id="PS50007">
    <property type="entry name" value="PIPLC_X_DOMAIN"/>
    <property type="match status" value="1"/>
</dbReference>
<dbReference type="GO" id="GO:0046872">
    <property type="term" value="F:metal ion binding"/>
    <property type="evidence" value="ECO:0007669"/>
    <property type="project" value="UniProtKB-KW"/>
</dbReference>
<dbReference type="Pfam" id="PF00017">
    <property type="entry name" value="SH2"/>
    <property type="match status" value="2"/>
</dbReference>
<dbReference type="GO" id="GO:0048015">
    <property type="term" value="P:phosphatidylinositol-mediated signaling"/>
    <property type="evidence" value="ECO:0007669"/>
    <property type="project" value="TreeGrafter"/>
</dbReference>
<dbReference type="Gene3D" id="1.10.238.10">
    <property type="entry name" value="EF-hand"/>
    <property type="match status" value="1"/>
</dbReference>
<evidence type="ECO:0000256" key="4">
    <source>
        <dbReference type="ARBA" id="ARBA00022443"/>
    </source>
</evidence>
<dbReference type="InterPro" id="IPR001849">
    <property type="entry name" value="PH_domain"/>
</dbReference>
<comment type="catalytic activity">
    <reaction evidence="18">
        <text>a 1,2-diacyl-sn-glycero-3-phospho-(1D-myo-inositol-4,5-bisphosphate) + H2O = 1D-myo-inositol 1,4,5-trisphosphate + a 1,2-diacyl-sn-glycerol + H(+)</text>
        <dbReference type="Rhea" id="RHEA:33179"/>
        <dbReference type="ChEBI" id="CHEBI:15377"/>
        <dbReference type="ChEBI" id="CHEBI:15378"/>
        <dbReference type="ChEBI" id="CHEBI:17815"/>
        <dbReference type="ChEBI" id="CHEBI:58456"/>
        <dbReference type="ChEBI" id="CHEBI:203600"/>
        <dbReference type="EC" id="3.1.4.11"/>
    </reaction>
</comment>
<dbReference type="SUPFAM" id="SSF47473">
    <property type="entry name" value="EF-hand"/>
    <property type="match status" value="1"/>
</dbReference>
<dbReference type="SMART" id="SM00239">
    <property type="entry name" value="C2"/>
    <property type="match status" value="1"/>
</dbReference>
<dbReference type="Proteomes" id="UP001142055">
    <property type="component" value="Chromosome 3"/>
</dbReference>
<dbReference type="InterPro" id="IPR036860">
    <property type="entry name" value="SH2_dom_sf"/>
</dbReference>
<dbReference type="SUPFAM" id="SSF50729">
    <property type="entry name" value="PH domain-like"/>
    <property type="match status" value="2"/>
</dbReference>
<evidence type="ECO:0000256" key="14">
    <source>
        <dbReference type="ARBA" id="ARBA00023224"/>
    </source>
</evidence>
<evidence type="ECO:0000256" key="11">
    <source>
        <dbReference type="ARBA" id="ARBA00022999"/>
    </source>
</evidence>
<evidence type="ECO:0000256" key="15">
    <source>
        <dbReference type="ARBA" id="ARBA00023239"/>
    </source>
</evidence>
<protein>
    <recommendedName>
        <fullName evidence="3 18">Phosphoinositide phospholipase C</fullName>
        <ecNumber evidence="3 18">3.1.4.11</ecNumber>
    </recommendedName>
</protein>
<evidence type="ECO:0000256" key="16">
    <source>
        <dbReference type="PROSITE-ProRule" id="PRU00191"/>
    </source>
</evidence>
<keyword evidence="10 18" id="KW-0442">Lipid degradation</keyword>
<dbReference type="SUPFAM" id="SSF51695">
    <property type="entry name" value="PLC-like phosphodiesterases"/>
    <property type="match status" value="1"/>
</dbReference>
<evidence type="ECO:0000256" key="3">
    <source>
        <dbReference type="ARBA" id="ARBA00012368"/>
    </source>
</evidence>
<dbReference type="PROSITE" id="PS50004">
    <property type="entry name" value="C2"/>
    <property type="match status" value="1"/>
</dbReference>
<evidence type="ECO:0000256" key="18">
    <source>
        <dbReference type="RuleBase" id="RU361133"/>
    </source>
</evidence>
<dbReference type="InterPro" id="IPR011993">
    <property type="entry name" value="PH-like_dom_sf"/>
</dbReference>
<dbReference type="Pfam" id="PF23583">
    <property type="entry name" value="EF_HAND_2_PLCG"/>
    <property type="match status" value="1"/>
</dbReference>
<dbReference type="InterPro" id="IPR001452">
    <property type="entry name" value="SH3_domain"/>
</dbReference>
<dbReference type="InterPro" id="IPR036028">
    <property type="entry name" value="SH3-like_dom_sf"/>
</dbReference>
<dbReference type="Gene3D" id="3.30.505.10">
    <property type="entry name" value="SH2 domain"/>
    <property type="match status" value="2"/>
</dbReference>
<dbReference type="GO" id="GO:0046488">
    <property type="term" value="P:phosphatidylinositol metabolic process"/>
    <property type="evidence" value="ECO:0007669"/>
    <property type="project" value="TreeGrafter"/>
</dbReference>
<keyword evidence="14" id="KW-0807">Transducer</keyword>
<dbReference type="InterPro" id="IPR000008">
    <property type="entry name" value="C2_dom"/>
</dbReference>
<dbReference type="SMART" id="SM00233">
    <property type="entry name" value="PH"/>
    <property type="match status" value="1"/>
</dbReference>
<dbReference type="SUPFAM" id="SSF50044">
    <property type="entry name" value="SH3-domain"/>
    <property type="match status" value="1"/>
</dbReference>
<proteinExistence type="predicted"/>
<dbReference type="GO" id="GO:0016042">
    <property type="term" value="P:lipid catabolic process"/>
    <property type="evidence" value="ECO:0007669"/>
    <property type="project" value="UniProtKB-KW"/>
</dbReference>
<dbReference type="CDD" id="cd00275">
    <property type="entry name" value="C2_PLC_like"/>
    <property type="match status" value="1"/>
</dbReference>
<comment type="cofactor">
    <cofactor evidence="2">
        <name>Ca(2+)</name>
        <dbReference type="ChEBI" id="CHEBI:29108"/>
    </cofactor>
</comment>
<dbReference type="GO" id="GO:0051209">
    <property type="term" value="P:release of sequestered calcium ion into cytosol"/>
    <property type="evidence" value="ECO:0007669"/>
    <property type="project" value="TreeGrafter"/>
</dbReference>
<dbReference type="PROSITE" id="PS50001">
    <property type="entry name" value="SH2"/>
    <property type="match status" value="2"/>
</dbReference>
<dbReference type="SMART" id="SM00149">
    <property type="entry name" value="PLCYc"/>
    <property type="match status" value="1"/>
</dbReference>
<dbReference type="PROSITE" id="PS50002">
    <property type="entry name" value="SH3"/>
    <property type="match status" value="1"/>
</dbReference>
<feature type="domain" description="SH2" evidence="20">
    <location>
        <begin position="665"/>
        <end position="771"/>
    </location>
</feature>
<keyword evidence="11 16" id="KW-0727">SH2 domain</keyword>
<keyword evidence="26" id="KW-1185">Reference proteome</keyword>
<dbReference type="EC" id="3.1.4.11" evidence="3 18"/>
<dbReference type="OMA" id="PNECEQW"/>
<dbReference type="OrthoDB" id="269822at2759"/>
<dbReference type="Gene3D" id="2.30.29.30">
    <property type="entry name" value="Pleckstrin-homology domain (PH domain)/Phosphotyrosine-binding domain (PTB)"/>
    <property type="match status" value="1"/>
</dbReference>
<dbReference type="GO" id="GO:0010634">
    <property type="term" value="P:positive regulation of epithelial cell migration"/>
    <property type="evidence" value="ECO:0007669"/>
    <property type="project" value="TreeGrafter"/>
</dbReference>
<feature type="domain" description="PI-PLC Y-box" evidence="24">
    <location>
        <begin position="1088"/>
        <end position="1201"/>
    </location>
</feature>
<comment type="catalytic activity">
    <reaction evidence="1">
        <text>an N-(acyl)-sphingosylphosphoethanolamine = an N-(acyl)-sphingosyl-1,3-cyclic phosphate + ethanolamine</text>
        <dbReference type="Rhea" id="RHEA:60648"/>
        <dbReference type="ChEBI" id="CHEBI:57603"/>
        <dbReference type="ChEBI" id="CHEBI:143891"/>
        <dbReference type="ChEBI" id="CHEBI:143892"/>
    </reaction>
</comment>
<keyword evidence="6" id="KW-0677">Repeat</keyword>
<accession>A0A9Q0M1X8</accession>
<dbReference type="PRINTS" id="PR00401">
    <property type="entry name" value="SH2DOMAIN"/>
</dbReference>
<dbReference type="InterPro" id="IPR000909">
    <property type="entry name" value="PLipase_C_PInositol-sp_X_dom"/>
</dbReference>
<keyword evidence="12 18" id="KW-0443">Lipid metabolism</keyword>
<name>A0A9Q0M1X8_BLOTA</name>
<dbReference type="FunFam" id="3.20.20.190:FF:000039">
    <property type="entry name" value="Phosphoinositide phospholipase C"/>
    <property type="match status" value="1"/>
</dbReference>
<dbReference type="InterPro" id="IPR000980">
    <property type="entry name" value="SH2"/>
</dbReference>
<dbReference type="FunFam" id="2.30.30.40:FF:000119">
    <property type="entry name" value="1-phosphatidylinositol 4,5-bisphosphate phosphodiesterase gamma"/>
    <property type="match status" value="1"/>
</dbReference>
<evidence type="ECO:0000256" key="2">
    <source>
        <dbReference type="ARBA" id="ARBA00001913"/>
    </source>
</evidence>
<evidence type="ECO:0000259" key="22">
    <source>
        <dbReference type="PROSITE" id="PS50003"/>
    </source>
</evidence>
<dbReference type="PANTHER" id="PTHR10336">
    <property type="entry name" value="PHOSPHOINOSITIDE-SPECIFIC PHOSPHOLIPASE C FAMILY PROTEIN"/>
    <property type="match status" value="1"/>
</dbReference>
<organism evidence="25 26">
    <name type="scientific">Blomia tropicalis</name>
    <name type="common">Mite</name>
    <dbReference type="NCBI Taxonomy" id="40697"/>
    <lineage>
        <taxon>Eukaryota</taxon>
        <taxon>Metazoa</taxon>
        <taxon>Ecdysozoa</taxon>
        <taxon>Arthropoda</taxon>
        <taxon>Chelicerata</taxon>
        <taxon>Arachnida</taxon>
        <taxon>Acari</taxon>
        <taxon>Acariformes</taxon>
        <taxon>Sarcoptiformes</taxon>
        <taxon>Astigmata</taxon>
        <taxon>Glycyphagoidea</taxon>
        <taxon>Echimyopodidae</taxon>
        <taxon>Blomia</taxon>
    </lineage>
</organism>
<dbReference type="Pfam" id="PF00168">
    <property type="entry name" value="C2"/>
    <property type="match status" value="1"/>
</dbReference>
<evidence type="ECO:0000256" key="13">
    <source>
        <dbReference type="ARBA" id="ARBA00023157"/>
    </source>
</evidence>
<keyword evidence="7 18" id="KW-0378">Hydrolase</keyword>
<dbReference type="PROSITE" id="PS50008">
    <property type="entry name" value="PIPLC_Y_DOMAIN"/>
    <property type="match status" value="1"/>
</dbReference>
<keyword evidence="8" id="KW-0106">Calcium</keyword>
<dbReference type="Gene3D" id="2.60.40.150">
    <property type="entry name" value="C2 domain"/>
    <property type="match status" value="1"/>
</dbReference>
<feature type="domain" description="SH3" evidence="21">
    <location>
        <begin position="906"/>
        <end position="972"/>
    </location>
</feature>
<evidence type="ECO:0000256" key="6">
    <source>
        <dbReference type="ARBA" id="ARBA00022737"/>
    </source>
</evidence>
<feature type="domain" description="SH2" evidence="20">
    <location>
        <begin position="782"/>
        <end position="877"/>
    </location>
</feature>
<dbReference type="SMART" id="SM00326">
    <property type="entry name" value="SH3"/>
    <property type="match status" value="1"/>
</dbReference>
<dbReference type="EMBL" id="JAPWDV010000003">
    <property type="protein sequence ID" value="KAJ6217589.1"/>
    <property type="molecule type" value="Genomic_DNA"/>
</dbReference>